<evidence type="ECO:0000313" key="2">
    <source>
        <dbReference type="Proteomes" id="UP001054945"/>
    </source>
</evidence>
<dbReference type="AlphaFoldDB" id="A0AAV4W979"/>
<organism evidence="1 2">
    <name type="scientific">Caerostris extrusa</name>
    <name type="common">Bark spider</name>
    <name type="synonym">Caerostris bankana</name>
    <dbReference type="NCBI Taxonomy" id="172846"/>
    <lineage>
        <taxon>Eukaryota</taxon>
        <taxon>Metazoa</taxon>
        <taxon>Ecdysozoa</taxon>
        <taxon>Arthropoda</taxon>
        <taxon>Chelicerata</taxon>
        <taxon>Arachnida</taxon>
        <taxon>Araneae</taxon>
        <taxon>Araneomorphae</taxon>
        <taxon>Entelegynae</taxon>
        <taxon>Araneoidea</taxon>
        <taxon>Araneidae</taxon>
        <taxon>Caerostris</taxon>
    </lineage>
</organism>
<dbReference type="EMBL" id="BPLR01015840">
    <property type="protein sequence ID" value="GIY79046.1"/>
    <property type="molecule type" value="Genomic_DNA"/>
</dbReference>
<dbReference type="Proteomes" id="UP001054945">
    <property type="component" value="Unassembled WGS sequence"/>
</dbReference>
<accession>A0AAV4W979</accession>
<sequence length="129" mass="14795">MFQRSKLYFPIMRALDKRPIAYRITNRMQIVGFHFTATLLRNQCGQDLESLIISSARHTTQIRIYDSQHRLDVSHSVQTLTRCPVGLIIPNACLPLECVANMDVNMDLRISLDYIVENPDYTKKLAGGK</sequence>
<protein>
    <submittedName>
        <fullName evidence="1">Uncharacterized protein</fullName>
    </submittedName>
</protein>
<keyword evidence="2" id="KW-1185">Reference proteome</keyword>
<name>A0AAV4W979_CAEEX</name>
<gene>
    <name evidence="1" type="ORF">CEXT_489891</name>
</gene>
<comment type="caution">
    <text evidence="1">The sequence shown here is derived from an EMBL/GenBank/DDBJ whole genome shotgun (WGS) entry which is preliminary data.</text>
</comment>
<evidence type="ECO:0000313" key="1">
    <source>
        <dbReference type="EMBL" id="GIY79046.1"/>
    </source>
</evidence>
<reference evidence="1 2" key="1">
    <citation type="submission" date="2021-06" db="EMBL/GenBank/DDBJ databases">
        <title>Caerostris extrusa draft genome.</title>
        <authorList>
            <person name="Kono N."/>
            <person name="Arakawa K."/>
        </authorList>
    </citation>
    <scope>NUCLEOTIDE SEQUENCE [LARGE SCALE GENOMIC DNA]</scope>
</reference>
<proteinExistence type="predicted"/>